<feature type="non-terminal residue" evidence="2">
    <location>
        <position position="265"/>
    </location>
</feature>
<dbReference type="Proteomes" id="UP001204953">
    <property type="component" value="Unassembled WGS sequence"/>
</dbReference>
<evidence type="ECO:0000259" key="1">
    <source>
        <dbReference type="Pfam" id="PF20530"/>
    </source>
</evidence>
<dbReference type="EMBL" id="JAMZMM010000040">
    <property type="protein sequence ID" value="MCP2728128.1"/>
    <property type="molecule type" value="Genomic_DNA"/>
</dbReference>
<protein>
    <recommendedName>
        <fullName evidence="1">DUF6745 domain-containing protein</fullName>
    </recommendedName>
</protein>
<evidence type="ECO:0000313" key="3">
    <source>
        <dbReference type="Proteomes" id="UP001204953"/>
    </source>
</evidence>
<keyword evidence="3" id="KW-1185">Reference proteome</keyword>
<dbReference type="RefSeq" id="WP_373693613.1">
    <property type="nucleotide sequence ID" value="NZ_JAMZMM010000040.1"/>
</dbReference>
<dbReference type="InterPro" id="IPR046633">
    <property type="entry name" value="DUF6745"/>
</dbReference>
<reference evidence="2" key="1">
    <citation type="submission" date="2022-06" db="EMBL/GenBank/DDBJ databases">
        <title>New cyanobacteria of genus Symplocastrum in benthos of Lake Baikal.</title>
        <authorList>
            <person name="Sorokovikova E."/>
            <person name="Tikhonova I."/>
            <person name="Krasnopeev A."/>
            <person name="Evseev P."/>
            <person name="Gladkikh A."/>
            <person name="Belykh O."/>
        </authorList>
    </citation>
    <scope>NUCLEOTIDE SEQUENCE</scope>
    <source>
        <strain evidence="2">BBK-W-15</strain>
    </source>
</reference>
<name>A0AAE3KMZ8_9CYAN</name>
<proteinExistence type="predicted"/>
<comment type="caution">
    <text evidence="2">The sequence shown here is derived from an EMBL/GenBank/DDBJ whole genome shotgun (WGS) entry which is preliminary data.</text>
</comment>
<feature type="domain" description="DUF6745" evidence="1">
    <location>
        <begin position="128"/>
        <end position="262"/>
    </location>
</feature>
<organism evidence="2 3">
    <name type="scientific">Limnofasciculus baicalensis BBK-W-15</name>
    <dbReference type="NCBI Taxonomy" id="2699891"/>
    <lineage>
        <taxon>Bacteria</taxon>
        <taxon>Bacillati</taxon>
        <taxon>Cyanobacteriota</taxon>
        <taxon>Cyanophyceae</taxon>
        <taxon>Coleofasciculales</taxon>
        <taxon>Coleofasciculaceae</taxon>
        <taxon>Limnofasciculus</taxon>
        <taxon>Limnofasciculus baicalensis</taxon>
    </lineage>
</organism>
<evidence type="ECO:0000313" key="2">
    <source>
        <dbReference type="EMBL" id="MCP2728128.1"/>
    </source>
</evidence>
<gene>
    <name evidence="2" type="ORF">NJ959_06515</name>
</gene>
<sequence>MLQQLWQLRALPLFHGIDQFSEKELALVGELREQWLAQQWQEKQEEIRQQFLQLPGGEVFLQMGDSLWENIGEPIWKDLVNQPFVQWWEAQLHDNPLLQFVDLLGFAYYSFLLPGIDTSAIAGIDFCISVLNCEHNPQQWQALESLLTQCGCIFAFEKTCIVCDRPTILLLDNENRLHGEGEPAIQFADGYSFYYYHGVSLPEKYGRLHPNQWQARWLLEEANAELRRVLIQGIGYGRICQELQVTELDNWREYTLLRIDNEVDV</sequence>
<accession>A0AAE3KMZ8</accession>
<dbReference type="AlphaFoldDB" id="A0AAE3KMZ8"/>
<dbReference type="Pfam" id="PF20530">
    <property type="entry name" value="DUF6745"/>
    <property type="match status" value="1"/>
</dbReference>